<organism evidence="1 2">
    <name type="scientific">Castilleja foliolosa</name>
    <dbReference type="NCBI Taxonomy" id="1961234"/>
    <lineage>
        <taxon>Eukaryota</taxon>
        <taxon>Viridiplantae</taxon>
        <taxon>Streptophyta</taxon>
        <taxon>Embryophyta</taxon>
        <taxon>Tracheophyta</taxon>
        <taxon>Spermatophyta</taxon>
        <taxon>Magnoliopsida</taxon>
        <taxon>eudicotyledons</taxon>
        <taxon>Gunneridae</taxon>
        <taxon>Pentapetalae</taxon>
        <taxon>asterids</taxon>
        <taxon>lamiids</taxon>
        <taxon>Lamiales</taxon>
        <taxon>Orobanchaceae</taxon>
        <taxon>Pedicularideae</taxon>
        <taxon>Castillejinae</taxon>
        <taxon>Castilleja</taxon>
    </lineage>
</organism>
<dbReference type="EMBL" id="JAVIJP010000054">
    <property type="protein sequence ID" value="KAL3623080.1"/>
    <property type="molecule type" value="Genomic_DNA"/>
</dbReference>
<name>A0ABD3C2J7_9LAMI</name>
<dbReference type="Proteomes" id="UP001632038">
    <property type="component" value="Unassembled WGS sequence"/>
</dbReference>
<dbReference type="InterPro" id="IPR036691">
    <property type="entry name" value="Endo/exonu/phosph_ase_sf"/>
</dbReference>
<dbReference type="AlphaFoldDB" id="A0ABD3C2J7"/>
<accession>A0ABD3C2J7</accession>
<protein>
    <recommendedName>
        <fullName evidence="3">Endonuclease/exonuclease/phosphatase</fullName>
    </recommendedName>
</protein>
<dbReference type="PANTHER" id="PTHR33710:SF62">
    <property type="entry name" value="DUF4283 DOMAIN PROTEIN"/>
    <property type="match status" value="1"/>
</dbReference>
<reference evidence="2" key="1">
    <citation type="journal article" date="2024" name="IScience">
        <title>Strigolactones Initiate the Formation of Haustorium-like Structures in Castilleja.</title>
        <authorList>
            <person name="Buerger M."/>
            <person name="Peterson D."/>
            <person name="Chory J."/>
        </authorList>
    </citation>
    <scope>NUCLEOTIDE SEQUENCE [LARGE SCALE GENOMIC DNA]</scope>
</reference>
<evidence type="ECO:0000313" key="1">
    <source>
        <dbReference type="EMBL" id="KAL3623080.1"/>
    </source>
</evidence>
<keyword evidence="2" id="KW-1185">Reference proteome</keyword>
<evidence type="ECO:0000313" key="2">
    <source>
        <dbReference type="Proteomes" id="UP001632038"/>
    </source>
</evidence>
<dbReference type="SUPFAM" id="SSF56219">
    <property type="entry name" value="DNase I-like"/>
    <property type="match status" value="1"/>
</dbReference>
<comment type="caution">
    <text evidence="1">The sequence shown here is derived from an EMBL/GenBank/DDBJ whole genome shotgun (WGS) entry which is preliminary data.</text>
</comment>
<sequence>MAGDFNDIMDQKEKKGGLLFTCSSTHRLVHDLNDNGMIDLGFTGYPFTWSNKRKGLHNIQQRLDRGVGNDDWITLYPLAIVKHLTPVASDHSPILISTSSEPILPTPFKFEEMWTDDNS</sequence>
<gene>
    <name evidence="1" type="ORF">CASFOL_031896</name>
</gene>
<dbReference type="Gene3D" id="3.60.10.10">
    <property type="entry name" value="Endonuclease/exonuclease/phosphatase"/>
    <property type="match status" value="1"/>
</dbReference>
<dbReference type="PANTHER" id="PTHR33710">
    <property type="entry name" value="BNAC02G09200D PROTEIN"/>
    <property type="match status" value="1"/>
</dbReference>
<evidence type="ECO:0008006" key="3">
    <source>
        <dbReference type="Google" id="ProtNLM"/>
    </source>
</evidence>
<proteinExistence type="predicted"/>